<dbReference type="Pfam" id="PF13622">
    <property type="entry name" value="4HBT_3"/>
    <property type="match status" value="1"/>
</dbReference>
<accession>A0ABP4U051</accession>
<dbReference type="InterPro" id="IPR049449">
    <property type="entry name" value="TesB_ACOT8-like_N"/>
</dbReference>
<name>A0ABP4U051_9MICO</name>
<organism evidence="2 3">
    <name type="scientific">Microbacterium sediminicola</name>
    <dbReference type="NCBI Taxonomy" id="415210"/>
    <lineage>
        <taxon>Bacteria</taxon>
        <taxon>Bacillati</taxon>
        <taxon>Actinomycetota</taxon>
        <taxon>Actinomycetes</taxon>
        <taxon>Micrococcales</taxon>
        <taxon>Microbacteriaceae</taxon>
        <taxon>Microbacterium</taxon>
    </lineage>
</organism>
<gene>
    <name evidence="2" type="ORF">GCM10009808_11370</name>
</gene>
<reference evidence="3" key="1">
    <citation type="journal article" date="2019" name="Int. J. Syst. Evol. Microbiol.">
        <title>The Global Catalogue of Microorganisms (GCM) 10K type strain sequencing project: providing services to taxonomists for standard genome sequencing and annotation.</title>
        <authorList>
            <consortium name="The Broad Institute Genomics Platform"/>
            <consortium name="The Broad Institute Genome Sequencing Center for Infectious Disease"/>
            <person name="Wu L."/>
            <person name="Ma J."/>
        </authorList>
    </citation>
    <scope>NUCLEOTIDE SEQUENCE [LARGE SCALE GENOMIC DNA]</scope>
    <source>
        <strain evidence="3">JCM 15577</strain>
    </source>
</reference>
<dbReference type="InterPro" id="IPR029069">
    <property type="entry name" value="HotDog_dom_sf"/>
</dbReference>
<protein>
    <recommendedName>
        <fullName evidence="1">Acyl-CoA thioesterase-like N-terminal HotDog domain-containing protein</fullName>
    </recommendedName>
</protein>
<comment type="caution">
    <text evidence="2">The sequence shown here is derived from an EMBL/GenBank/DDBJ whole genome shotgun (WGS) entry which is preliminary data.</text>
</comment>
<proteinExistence type="predicted"/>
<dbReference type="Gene3D" id="2.40.160.210">
    <property type="entry name" value="Acyl-CoA thioesterase, double hotdog domain"/>
    <property type="match status" value="1"/>
</dbReference>
<dbReference type="InterPro" id="IPR042171">
    <property type="entry name" value="Acyl-CoA_hotdog"/>
</dbReference>
<dbReference type="SUPFAM" id="SSF54637">
    <property type="entry name" value="Thioesterase/thiol ester dehydrase-isomerase"/>
    <property type="match status" value="1"/>
</dbReference>
<dbReference type="EMBL" id="BAAAPL010000001">
    <property type="protein sequence ID" value="GAA1695860.1"/>
    <property type="molecule type" value="Genomic_DNA"/>
</dbReference>
<dbReference type="Proteomes" id="UP001501690">
    <property type="component" value="Unassembled WGS sequence"/>
</dbReference>
<evidence type="ECO:0000313" key="3">
    <source>
        <dbReference type="Proteomes" id="UP001501690"/>
    </source>
</evidence>
<evidence type="ECO:0000313" key="2">
    <source>
        <dbReference type="EMBL" id="GAA1695860.1"/>
    </source>
</evidence>
<sequence length="240" mass="25132">MFGGAVAATIVRAARLTLGIELPLSDAHFTFLAPTPAGSATVRVTPLRRGRRFADAVATVESRGVTTAQASLSFSPTPPSLASRDAPRAAVEFPRSHVSFDGAIEWQPARPTRAGVILSRIRARGGASTLQPDEWACIAADLIGPGALTPDRGPFAVATATLAISLIETAAPAEWWHQHLTTRASDDLADGILDLTSADGRLLARAHQRAALLPAEAHEMPQSATAFANSSLDSLMIGMN</sequence>
<evidence type="ECO:0000259" key="1">
    <source>
        <dbReference type="Pfam" id="PF13622"/>
    </source>
</evidence>
<feature type="domain" description="Acyl-CoA thioesterase-like N-terminal HotDog" evidence="1">
    <location>
        <begin position="2"/>
        <end position="74"/>
    </location>
</feature>
<keyword evidence="3" id="KW-1185">Reference proteome</keyword>